<gene>
    <name evidence="2" type="ORF">E2562_020654</name>
</gene>
<evidence type="ECO:0000313" key="2">
    <source>
        <dbReference type="EMBL" id="KAF0921968.1"/>
    </source>
</evidence>
<name>A0A6G1EAZ7_9ORYZ</name>
<keyword evidence="3" id="KW-1185">Reference proteome</keyword>
<feature type="region of interest" description="Disordered" evidence="1">
    <location>
        <begin position="76"/>
        <end position="98"/>
    </location>
</feature>
<evidence type="ECO:0000256" key="1">
    <source>
        <dbReference type="SAM" id="MobiDB-lite"/>
    </source>
</evidence>
<feature type="compositionally biased region" description="Basic and acidic residues" evidence="1">
    <location>
        <begin position="87"/>
        <end position="98"/>
    </location>
</feature>
<dbReference type="AlphaFoldDB" id="A0A6G1EAZ7"/>
<organism evidence="2 3">
    <name type="scientific">Oryza meyeriana var. granulata</name>
    <dbReference type="NCBI Taxonomy" id="110450"/>
    <lineage>
        <taxon>Eukaryota</taxon>
        <taxon>Viridiplantae</taxon>
        <taxon>Streptophyta</taxon>
        <taxon>Embryophyta</taxon>
        <taxon>Tracheophyta</taxon>
        <taxon>Spermatophyta</taxon>
        <taxon>Magnoliopsida</taxon>
        <taxon>Liliopsida</taxon>
        <taxon>Poales</taxon>
        <taxon>Poaceae</taxon>
        <taxon>BOP clade</taxon>
        <taxon>Oryzoideae</taxon>
        <taxon>Oryzeae</taxon>
        <taxon>Oryzinae</taxon>
        <taxon>Oryza</taxon>
        <taxon>Oryza meyeriana</taxon>
    </lineage>
</organism>
<evidence type="ECO:0000313" key="3">
    <source>
        <dbReference type="Proteomes" id="UP000479710"/>
    </source>
</evidence>
<feature type="region of interest" description="Disordered" evidence="1">
    <location>
        <begin position="1"/>
        <end position="20"/>
    </location>
</feature>
<feature type="compositionally biased region" description="Basic and acidic residues" evidence="1">
    <location>
        <begin position="1"/>
        <end position="12"/>
    </location>
</feature>
<dbReference type="EMBL" id="SPHZ02000004">
    <property type="protein sequence ID" value="KAF0921968.1"/>
    <property type="molecule type" value="Genomic_DNA"/>
</dbReference>
<comment type="caution">
    <text evidence="2">The sequence shown here is derived from an EMBL/GenBank/DDBJ whole genome shotgun (WGS) entry which is preliminary data.</text>
</comment>
<dbReference type="Proteomes" id="UP000479710">
    <property type="component" value="Unassembled WGS sequence"/>
</dbReference>
<protein>
    <submittedName>
        <fullName evidence="2">Uncharacterized protein</fullName>
    </submittedName>
</protein>
<reference evidence="2 3" key="1">
    <citation type="submission" date="2019-11" db="EMBL/GenBank/DDBJ databases">
        <title>Whole genome sequence of Oryza granulata.</title>
        <authorList>
            <person name="Li W."/>
        </authorList>
    </citation>
    <scope>NUCLEOTIDE SEQUENCE [LARGE SCALE GENOMIC DNA]</scope>
    <source>
        <strain evidence="3">cv. Menghai</strain>
        <tissue evidence="2">Leaf</tissue>
    </source>
</reference>
<sequence>MTPTSKVERGGEMESTSLMDRTLELDLPWRPCLEDNTSSHARPLDLAVADVIGHSLATAPIGARLRMAEVRRPAGSSVIGRNGEGGRCGERVEGVEEE</sequence>
<proteinExistence type="predicted"/>
<accession>A0A6G1EAZ7</accession>